<sequence length="172" mass="19143">MSRTVILVEGESDRAALQAAAVTLRRPLSAEIAVMYGITNLLRHLEEHAADRIVVLYDAPEHHRVERALAHSSAQPSALFACERDLEEELIRAAGADRVLDVIEAEGDLPAWRALRGQPFHREYPVEEVLHRFMGSIGGRKLRYASALVAILRPDELPRPLVEVIQAASESR</sequence>
<evidence type="ECO:0000313" key="1">
    <source>
        <dbReference type="EMBL" id="GLJ62426.1"/>
    </source>
</evidence>
<evidence type="ECO:0000313" key="2">
    <source>
        <dbReference type="Proteomes" id="UP001142462"/>
    </source>
</evidence>
<gene>
    <name evidence="1" type="ORF">GCM10017576_25560</name>
</gene>
<organism evidence="1 2">
    <name type="scientific">Microbacterium barkeri</name>
    <dbReference type="NCBI Taxonomy" id="33917"/>
    <lineage>
        <taxon>Bacteria</taxon>
        <taxon>Bacillati</taxon>
        <taxon>Actinomycetota</taxon>
        <taxon>Actinomycetes</taxon>
        <taxon>Micrococcales</taxon>
        <taxon>Microbacteriaceae</taxon>
        <taxon>Microbacterium</taxon>
    </lineage>
</organism>
<keyword evidence="2" id="KW-1185">Reference proteome</keyword>
<dbReference type="RefSeq" id="WP_271174120.1">
    <property type="nucleotide sequence ID" value="NZ_BSEJ01000013.1"/>
</dbReference>
<accession>A0A9W6LXG2</accession>
<name>A0A9W6LXG2_9MICO</name>
<dbReference type="Proteomes" id="UP001142462">
    <property type="component" value="Unassembled WGS sequence"/>
</dbReference>
<evidence type="ECO:0008006" key="3">
    <source>
        <dbReference type="Google" id="ProtNLM"/>
    </source>
</evidence>
<reference evidence="1" key="2">
    <citation type="submission" date="2023-01" db="EMBL/GenBank/DDBJ databases">
        <authorList>
            <person name="Sun Q."/>
            <person name="Evtushenko L."/>
        </authorList>
    </citation>
    <scope>NUCLEOTIDE SEQUENCE</scope>
    <source>
        <strain evidence="1">VKM Ac-1020</strain>
    </source>
</reference>
<protein>
    <recommendedName>
        <fullName evidence="3">ATP-dependent endonuclease</fullName>
    </recommendedName>
</protein>
<dbReference type="EMBL" id="BSEJ01000013">
    <property type="protein sequence ID" value="GLJ62426.1"/>
    <property type="molecule type" value="Genomic_DNA"/>
</dbReference>
<comment type="caution">
    <text evidence="1">The sequence shown here is derived from an EMBL/GenBank/DDBJ whole genome shotgun (WGS) entry which is preliminary data.</text>
</comment>
<reference evidence="1" key="1">
    <citation type="journal article" date="2014" name="Int. J. Syst. Evol. Microbiol.">
        <title>Complete genome sequence of Corynebacterium casei LMG S-19264T (=DSM 44701T), isolated from a smear-ripened cheese.</title>
        <authorList>
            <consortium name="US DOE Joint Genome Institute (JGI-PGF)"/>
            <person name="Walter F."/>
            <person name="Albersmeier A."/>
            <person name="Kalinowski J."/>
            <person name="Ruckert C."/>
        </authorList>
    </citation>
    <scope>NUCLEOTIDE SEQUENCE</scope>
    <source>
        <strain evidence="1">VKM Ac-1020</strain>
    </source>
</reference>
<dbReference type="AlphaFoldDB" id="A0A9W6LXG2"/>
<proteinExistence type="predicted"/>